<evidence type="ECO:0000313" key="1">
    <source>
        <dbReference type="EMBL" id="ABD89725.1"/>
    </source>
</evidence>
<dbReference type="Gene3D" id="3.40.50.12780">
    <property type="entry name" value="N-terminal domain of ligase-like"/>
    <property type="match status" value="1"/>
</dbReference>
<dbReference type="InterPro" id="IPR042099">
    <property type="entry name" value="ANL_N_sf"/>
</dbReference>
<dbReference type="eggNOG" id="COG1541">
    <property type="taxonomic scope" value="Bacteria"/>
</dbReference>
<dbReference type="STRING" id="316056.RPC_4201"/>
<dbReference type="PANTHER" id="PTHR36932">
    <property type="entry name" value="CAPSULAR POLYSACCHARIDE BIOSYNTHESIS PROTEIN"/>
    <property type="match status" value="1"/>
</dbReference>
<dbReference type="RefSeq" id="WP_011474606.1">
    <property type="nucleotide sequence ID" value="NC_007925.1"/>
</dbReference>
<accession>Q20YR1</accession>
<proteinExistence type="predicted"/>
<gene>
    <name evidence="1" type="ordered locus">RPC_4201</name>
</gene>
<protein>
    <submittedName>
        <fullName evidence="1">Coenzyme F390 synthetase-like</fullName>
    </submittedName>
</protein>
<dbReference type="KEGG" id="rpc:RPC_4201"/>
<dbReference type="PANTHER" id="PTHR36932:SF1">
    <property type="entry name" value="CAPSULAR POLYSACCHARIDE BIOSYNTHESIS PROTEIN"/>
    <property type="match status" value="1"/>
</dbReference>
<reference evidence="1" key="1">
    <citation type="submission" date="2006-03" db="EMBL/GenBank/DDBJ databases">
        <title>Complete sequence of Rhodopseudomonas palustris BisB18.</title>
        <authorList>
            <consortium name="US DOE Joint Genome Institute"/>
            <person name="Copeland A."/>
            <person name="Lucas S."/>
            <person name="Lapidus A."/>
            <person name="Barry K."/>
            <person name="Detter J.C."/>
            <person name="Glavina del Rio T."/>
            <person name="Hammon N."/>
            <person name="Israni S."/>
            <person name="Dalin E."/>
            <person name="Tice H."/>
            <person name="Pitluck S."/>
            <person name="Chain P."/>
            <person name="Malfatti S."/>
            <person name="Shin M."/>
            <person name="Vergez L."/>
            <person name="Schmutz J."/>
            <person name="Larimer F."/>
            <person name="Land M."/>
            <person name="Hauser L."/>
            <person name="Pelletier D.A."/>
            <person name="Kyrpides N."/>
            <person name="Anderson I."/>
            <person name="Oda Y."/>
            <person name="Harwood C.S."/>
            <person name="Richardson P."/>
        </authorList>
    </citation>
    <scope>NUCLEOTIDE SEQUENCE [LARGE SCALE GENOMIC DNA]</scope>
    <source>
        <strain evidence="1">BisB18</strain>
    </source>
</reference>
<sequence length="457" mass="51878">MLHQAIINGVRGFTGSLILFPIAERLEGRDMRGKQRQFAAEMEQPFAARRARSWAETVDTVRFAAAHVPYYRELFARIHFDPEALARDPKFLDDIPFLTKDIIRAEGERLLRDDHAAFRKHAAKTGGSTGPSAVIYYDQDAADWSSAVTRYARGLIGAGPMRSELHFASKFPEEFPWKARMREQVKCLSNNRYNIFFATFEPDELDEIWQQIRSIRPHLVHGHPSTLYQLALHVEQKYGKAKAFNVFESSGELLESRQRAAIARVFGCEVIDRYGLAEIGVVAYQTDPQRPQMQVFDPLAWPEIIAAEGGVDVPEADGASNGELVFTALKNRMMPLIRYRSGDIAALRETPSGFVIDGMVGRIHDVIEIAGRRLPTHYIQDVLDRIGAVKEFQIEIRDGRPLFRVVPEPGVDQQAFSERLKGWWGDNIDIEFIESTALHLQGWRSKFRHLVSSSKSN</sequence>
<dbReference type="OrthoDB" id="580775at2"/>
<dbReference type="EMBL" id="CP000301">
    <property type="protein sequence ID" value="ABD89725.1"/>
    <property type="molecule type" value="Genomic_DNA"/>
</dbReference>
<name>Q20YR1_RHOPB</name>
<dbReference type="SUPFAM" id="SSF56801">
    <property type="entry name" value="Acetyl-CoA synthetase-like"/>
    <property type="match status" value="1"/>
</dbReference>
<dbReference type="InterPro" id="IPR053158">
    <property type="entry name" value="CapK_Type1_Caps_Biosynth"/>
</dbReference>
<dbReference type="HOGENOM" id="CLU_035301_5_2_5"/>
<organism evidence="1">
    <name type="scientific">Rhodopseudomonas palustris (strain BisB18)</name>
    <dbReference type="NCBI Taxonomy" id="316056"/>
    <lineage>
        <taxon>Bacteria</taxon>
        <taxon>Pseudomonadati</taxon>
        <taxon>Pseudomonadota</taxon>
        <taxon>Alphaproteobacteria</taxon>
        <taxon>Hyphomicrobiales</taxon>
        <taxon>Nitrobacteraceae</taxon>
        <taxon>Rhodopseudomonas</taxon>
    </lineage>
</organism>
<dbReference type="AlphaFoldDB" id="Q20YR1"/>